<evidence type="ECO:0000313" key="2">
    <source>
        <dbReference type="EMBL" id="PHH61715.1"/>
    </source>
</evidence>
<dbReference type="EMBL" id="NJET01000094">
    <property type="protein sequence ID" value="PHH61715.1"/>
    <property type="molecule type" value="Genomic_DNA"/>
</dbReference>
<dbReference type="Proteomes" id="UP000226192">
    <property type="component" value="Unassembled WGS sequence"/>
</dbReference>
<proteinExistence type="predicted"/>
<evidence type="ECO:0000313" key="3">
    <source>
        <dbReference type="Proteomes" id="UP000226192"/>
    </source>
</evidence>
<sequence length="103" mass="11828">MASPREMMRRLGAKIRREIAERKRRKAAIKRAQRCPSQPMFLRVPDQFEPNEDKTNKTPISGAQPVQNIELDRPDSDTEAPAQQESGSTCRPVEPEEQAKREE</sequence>
<name>A0A2C5XWS6_9HYPO</name>
<gene>
    <name evidence="2" type="ORF">CDD81_8007</name>
</gene>
<feature type="compositionally biased region" description="Basic and acidic residues" evidence="1">
    <location>
        <begin position="93"/>
        <end position="103"/>
    </location>
</feature>
<dbReference type="OrthoDB" id="10615729at2759"/>
<feature type="region of interest" description="Disordered" evidence="1">
    <location>
        <begin position="22"/>
        <end position="103"/>
    </location>
</feature>
<comment type="caution">
    <text evidence="2">The sequence shown here is derived from an EMBL/GenBank/DDBJ whole genome shotgun (WGS) entry which is preliminary data.</text>
</comment>
<feature type="compositionally biased region" description="Basic residues" evidence="1">
    <location>
        <begin position="22"/>
        <end position="33"/>
    </location>
</feature>
<dbReference type="AlphaFoldDB" id="A0A2C5XWS6"/>
<feature type="compositionally biased region" description="Polar residues" evidence="1">
    <location>
        <begin position="57"/>
        <end position="67"/>
    </location>
</feature>
<accession>A0A2C5XWS6</accession>
<protein>
    <submittedName>
        <fullName evidence="2">Uncharacterized protein</fullName>
    </submittedName>
</protein>
<keyword evidence="3" id="KW-1185">Reference proteome</keyword>
<evidence type="ECO:0000256" key="1">
    <source>
        <dbReference type="SAM" id="MobiDB-lite"/>
    </source>
</evidence>
<organism evidence="2 3">
    <name type="scientific">Ophiocordyceps australis</name>
    <dbReference type="NCBI Taxonomy" id="1399860"/>
    <lineage>
        <taxon>Eukaryota</taxon>
        <taxon>Fungi</taxon>
        <taxon>Dikarya</taxon>
        <taxon>Ascomycota</taxon>
        <taxon>Pezizomycotina</taxon>
        <taxon>Sordariomycetes</taxon>
        <taxon>Hypocreomycetidae</taxon>
        <taxon>Hypocreales</taxon>
        <taxon>Ophiocordycipitaceae</taxon>
        <taxon>Ophiocordyceps</taxon>
    </lineage>
</organism>
<reference evidence="2 3" key="1">
    <citation type="submission" date="2017-06" db="EMBL/GenBank/DDBJ databases">
        <title>Ant-infecting Ophiocordyceps genomes reveal a high diversity of potential behavioral manipulation genes and a possible major role for enterotoxins.</title>
        <authorList>
            <person name="De Bekker C."/>
            <person name="Evans H.C."/>
            <person name="Brachmann A."/>
            <person name="Hughes D.P."/>
        </authorList>
    </citation>
    <scope>NUCLEOTIDE SEQUENCE [LARGE SCALE GENOMIC DNA]</scope>
    <source>
        <strain evidence="2 3">Map64</strain>
    </source>
</reference>